<keyword evidence="4 7" id="KW-0808">Transferase</keyword>
<dbReference type="GO" id="GO:0003723">
    <property type="term" value="F:RNA binding"/>
    <property type="evidence" value="ECO:0007669"/>
    <property type="project" value="UniProtKB-UniRule"/>
</dbReference>
<dbReference type="InterPro" id="IPR027391">
    <property type="entry name" value="Nol1_Nop2_Fmu_2"/>
</dbReference>
<dbReference type="PANTHER" id="PTHR22807:SF30">
    <property type="entry name" value="28S RRNA (CYTOSINE(4447)-C(5))-METHYLTRANSFERASE-RELATED"/>
    <property type="match status" value="1"/>
</dbReference>
<keyword evidence="6 7" id="KW-0694">RNA-binding</keyword>
<dbReference type="NCBIfam" id="TIGR00446">
    <property type="entry name" value="nop2p"/>
    <property type="match status" value="1"/>
</dbReference>
<keyword evidence="10" id="KW-1185">Reference proteome</keyword>
<dbReference type="GO" id="GO:0006396">
    <property type="term" value="P:RNA processing"/>
    <property type="evidence" value="ECO:0007669"/>
    <property type="project" value="InterPro"/>
</dbReference>
<feature type="active site" description="Nucleophile" evidence="7">
    <location>
        <position position="237"/>
    </location>
</feature>
<dbReference type="InterPro" id="IPR023267">
    <property type="entry name" value="RCMT"/>
</dbReference>
<feature type="binding site" evidence="7">
    <location>
        <begin position="115"/>
        <end position="121"/>
    </location>
    <ligand>
        <name>S-adenosyl-L-methionine</name>
        <dbReference type="ChEBI" id="CHEBI:59789"/>
    </ligand>
</feature>
<dbReference type="PROSITE" id="PS51686">
    <property type="entry name" value="SAM_MT_RSMB_NOP"/>
    <property type="match status" value="1"/>
</dbReference>
<dbReference type="GO" id="GO:0001510">
    <property type="term" value="P:RNA methylation"/>
    <property type="evidence" value="ECO:0007669"/>
    <property type="project" value="InterPro"/>
</dbReference>
<evidence type="ECO:0000256" key="4">
    <source>
        <dbReference type="ARBA" id="ARBA00022679"/>
    </source>
</evidence>
<dbReference type="EMBL" id="SLXA01000001">
    <property type="protein sequence ID" value="TCO86324.1"/>
    <property type="molecule type" value="Genomic_DNA"/>
</dbReference>
<evidence type="ECO:0000313" key="10">
    <source>
        <dbReference type="Proteomes" id="UP000295711"/>
    </source>
</evidence>
<dbReference type="InterPro" id="IPR018314">
    <property type="entry name" value="RsmB/NOL1/NOP2-like_CS"/>
</dbReference>
<keyword evidence="3 7" id="KW-0489">Methyltransferase</keyword>
<dbReference type="InterPro" id="IPR029063">
    <property type="entry name" value="SAM-dependent_MTases_sf"/>
</dbReference>
<dbReference type="CDD" id="cd21147">
    <property type="entry name" value="RsmF_methylt_CTD1"/>
    <property type="match status" value="1"/>
</dbReference>
<feature type="domain" description="SAM-dependent MTase RsmB/NOP-type" evidence="8">
    <location>
        <begin position="28"/>
        <end position="308"/>
    </location>
</feature>
<dbReference type="GO" id="GO:0008173">
    <property type="term" value="F:RNA methyltransferase activity"/>
    <property type="evidence" value="ECO:0007669"/>
    <property type="project" value="InterPro"/>
</dbReference>
<sequence length="469" mass="53347">MKKSLKEQLPERFAERMERLLNDEYPVFLNSYDENIYAGLRMNTLKITPEEYLKMTDQALESVTWCPTGFYYNGSREYSKNPLYHAGLYYIQEPSAMFPAQVLPVEAGDHILDLCAAPGGKSTALAAKLRGTGLLVSNDISASRAKALLKNIESSGIRNSIVLTEDPKHLAGPFEEYFDKILIDAPCSGEGMFRKEPSMMRAWEKNGPDFFSKLQREIVDCGVRMLKPGGMMVYSTCTFSVEENEGTLKYILDNYPEMHVIPIEQKGEGLMPAHPEWVDGPEEIRYARRLWPHYVKGEGHFTALLRKDGAEDGDKGLSKMRLSDESKGMRELPEEFVQFLKDGDIRLDFDPARLILQGDHLSYLPENAPPLGKLRRMRTGWYLGDIKKKRFEPSGFFARALRPFECGHWIDLELSDARVIKYLKCETLEVSSELPNGWYIVGVCGYSLGWGKVSGGTLKNKYPSGWRWQ</sequence>
<accession>A0A4R2LL21</accession>
<dbReference type="Gene3D" id="3.30.70.1170">
    <property type="entry name" value="Sun protein, domain 3"/>
    <property type="match status" value="1"/>
</dbReference>
<keyword evidence="2" id="KW-0963">Cytoplasm</keyword>
<dbReference type="Pfam" id="PF17126">
    <property type="entry name" value="RsmF_methylt_CI"/>
    <property type="match status" value="1"/>
</dbReference>
<proteinExistence type="inferred from homology"/>
<dbReference type="PROSITE" id="PS01153">
    <property type="entry name" value="NOL1_NOP2_SUN"/>
    <property type="match status" value="1"/>
</dbReference>
<dbReference type="Proteomes" id="UP000295711">
    <property type="component" value="Unassembled WGS sequence"/>
</dbReference>
<dbReference type="Pfam" id="PF13636">
    <property type="entry name" value="Methyltranf_PUA"/>
    <property type="match status" value="1"/>
</dbReference>
<dbReference type="RefSeq" id="WP_132087265.1">
    <property type="nucleotide sequence ID" value="NZ_JANKAQ010000005.1"/>
</dbReference>
<keyword evidence="5 7" id="KW-0949">S-adenosyl-L-methionine</keyword>
<feature type="binding site" evidence="7">
    <location>
        <position position="166"/>
    </location>
    <ligand>
        <name>S-adenosyl-L-methionine</name>
        <dbReference type="ChEBI" id="CHEBI:59789"/>
    </ligand>
</feature>
<evidence type="ECO:0000256" key="3">
    <source>
        <dbReference type="ARBA" id="ARBA00022603"/>
    </source>
</evidence>
<gene>
    <name evidence="9" type="ORF">EV212_101104</name>
</gene>
<evidence type="ECO:0000256" key="1">
    <source>
        <dbReference type="ARBA" id="ARBA00007494"/>
    </source>
</evidence>
<dbReference type="AlphaFoldDB" id="A0A4R2LL21"/>
<dbReference type="InterPro" id="IPR031340">
    <property type="entry name" value="RsmF_methylt_CI"/>
</dbReference>
<dbReference type="GO" id="GO:0008757">
    <property type="term" value="F:S-adenosylmethionine-dependent methyltransferase activity"/>
    <property type="evidence" value="ECO:0007669"/>
    <property type="project" value="InterPro"/>
</dbReference>
<dbReference type="PANTHER" id="PTHR22807">
    <property type="entry name" value="NOP2 YEAST -RELATED NOL1/NOP2/FMU SUN DOMAIN-CONTAINING"/>
    <property type="match status" value="1"/>
</dbReference>
<evidence type="ECO:0000256" key="6">
    <source>
        <dbReference type="ARBA" id="ARBA00022884"/>
    </source>
</evidence>
<name>A0A4R2LL21_9FIRM</name>
<comment type="caution">
    <text evidence="9">The sequence shown here is derived from an EMBL/GenBank/DDBJ whole genome shotgun (WGS) entry which is preliminary data.</text>
</comment>
<evidence type="ECO:0000256" key="7">
    <source>
        <dbReference type="PROSITE-ProRule" id="PRU01023"/>
    </source>
</evidence>
<dbReference type="InterPro" id="IPR031341">
    <property type="entry name" value="Methyltr_RsmF_N"/>
</dbReference>
<dbReference type="Gene3D" id="2.30.130.60">
    <property type="match status" value="1"/>
</dbReference>
<feature type="binding site" evidence="7">
    <location>
        <position position="139"/>
    </location>
    <ligand>
        <name>S-adenosyl-L-methionine</name>
        <dbReference type="ChEBI" id="CHEBI:59789"/>
    </ligand>
</feature>
<dbReference type="Pfam" id="PF17125">
    <property type="entry name" value="Methyltr_RsmF_N"/>
    <property type="match status" value="1"/>
</dbReference>
<dbReference type="OrthoDB" id="9810297at2"/>
<dbReference type="InterPro" id="IPR049560">
    <property type="entry name" value="MeTrfase_RsmB-F_NOP2_cat"/>
</dbReference>
<feature type="binding site" evidence="7">
    <location>
        <position position="184"/>
    </location>
    <ligand>
        <name>S-adenosyl-L-methionine</name>
        <dbReference type="ChEBI" id="CHEBI:59789"/>
    </ligand>
</feature>
<protein>
    <submittedName>
        <fullName evidence="9">NOL1/NOP2/sun family putative RNA methylase</fullName>
    </submittedName>
</protein>
<dbReference type="Gene3D" id="3.40.50.150">
    <property type="entry name" value="Vaccinia Virus protein VP39"/>
    <property type="match status" value="1"/>
</dbReference>
<evidence type="ECO:0000256" key="2">
    <source>
        <dbReference type="ARBA" id="ARBA00022490"/>
    </source>
</evidence>
<organism evidence="9 10">
    <name type="scientific">Frisingicoccus caecimuris</name>
    <dbReference type="NCBI Taxonomy" id="1796636"/>
    <lineage>
        <taxon>Bacteria</taxon>
        <taxon>Bacillati</taxon>
        <taxon>Bacillota</taxon>
        <taxon>Clostridia</taxon>
        <taxon>Lachnospirales</taxon>
        <taxon>Lachnospiraceae</taxon>
        <taxon>Frisingicoccus</taxon>
    </lineage>
</organism>
<dbReference type="PRINTS" id="PR02008">
    <property type="entry name" value="RCMTFAMILY"/>
</dbReference>
<evidence type="ECO:0000313" key="9">
    <source>
        <dbReference type="EMBL" id="TCO86324.1"/>
    </source>
</evidence>
<dbReference type="Pfam" id="PF01189">
    <property type="entry name" value="Methyltr_RsmB-F"/>
    <property type="match status" value="1"/>
</dbReference>
<evidence type="ECO:0000256" key="5">
    <source>
        <dbReference type="ARBA" id="ARBA00022691"/>
    </source>
</evidence>
<dbReference type="CDD" id="cd02440">
    <property type="entry name" value="AdoMet_MTases"/>
    <property type="match status" value="1"/>
</dbReference>
<dbReference type="InterPro" id="IPR011023">
    <property type="entry name" value="Nop2p"/>
</dbReference>
<comment type="similarity">
    <text evidence="1 7">Belongs to the class I-like SAM-binding methyltransferase superfamily. RsmB/NOP family.</text>
</comment>
<dbReference type="InterPro" id="IPR001678">
    <property type="entry name" value="MeTrfase_RsmB-F_NOP2_dom"/>
</dbReference>
<evidence type="ECO:0000259" key="8">
    <source>
        <dbReference type="PROSITE" id="PS51686"/>
    </source>
</evidence>
<reference evidence="9 10" key="1">
    <citation type="submission" date="2019-03" db="EMBL/GenBank/DDBJ databases">
        <title>Genomic Encyclopedia of Type Strains, Phase IV (KMG-IV): sequencing the most valuable type-strain genomes for metagenomic binning, comparative biology and taxonomic classification.</title>
        <authorList>
            <person name="Goeker M."/>
        </authorList>
    </citation>
    <scope>NUCLEOTIDE SEQUENCE [LARGE SCALE GENOMIC DNA]</scope>
    <source>
        <strain evidence="9 10">DSM 28559</strain>
    </source>
</reference>
<dbReference type="SUPFAM" id="SSF53335">
    <property type="entry name" value="S-adenosyl-L-methionine-dependent methyltransferases"/>
    <property type="match status" value="1"/>
</dbReference>